<dbReference type="Pfam" id="PF00754">
    <property type="entry name" value="F5_F8_type_C"/>
    <property type="match status" value="1"/>
</dbReference>
<dbReference type="PROSITE" id="PS50022">
    <property type="entry name" value="FA58C_3"/>
    <property type="match status" value="1"/>
</dbReference>
<organism evidence="2 3">
    <name type="scientific">Sphingobacterium suaedae</name>
    <dbReference type="NCBI Taxonomy" id="1686402"/>
    <lineage>
        <taxon>Bacteria</taxon>
        <taxon>Pseudomonadati</taxon>
        <taxon>Bacteroidota</taxon>
        <taxon>Sphingobacteriia</taxon>
        <taxon>Sphingobacteriales</taxon>
        <taxon>Sphingobacteriaceae</taxon>
        <taxon>Sphingobacterium</taxon>
    </lineage>
</organism>
<dbReference type="InterPro" id="IPR008979">
    <property type="entry name" value="Galactose-bd-like_sf"/>
</dbReference>
<dbReference type="Gene3D" id="2.60.40.1740">
    <property type="entry name" value="hypothetical protein (bacova_03559)"/>
    <property type="match status" value="2"/>
</dbReference>
<dbReference type="RefSeq" id="WP_380901819.1">
    <property type="nucleotide sequence ID" value="NZ_JBHUEG010000007.1"/>
</dbReference>
<dbReference type="InterPro" id="IPR013728">
    <property type="entry name" value="BT_3987-like_N"/>
</dbReference>
<sequence length="482" mass="51426">MKRYVNQLRTSVVRRMGWMILVCTMVSCSTDDMSAPQDLIIYMPAGATYNTADASYVTARSTVLAGAGTAFPVLLTRAFDQEVQVTATIDTSLLSAYDLANKTQSPVFPAGAFVLENNGQVRIPAGQERSVDSLRITLGEAGELDFSKQYVVPIRLASTNSSLPLSSNRQVMYLRVTFNRITTQLNGVPANRIVPIVINRTPTGDVVSGQLNLTAGVNTAFGQALTVALRERPDLLARYNEMNQTTYAAFPANSFAVSPASVSIASGNLNAAAPFAIALQNTSAFVPGRSYLLPFGIADEGPVPPHEALGQAYVAVEVQLQNINPANPAPTGSRVGRAGWAATASSTDNSYASGAPALAFDGDAATGWHSALAFGTPPAVTFTVDMQSQKNIRGFTFTPRYWNYFSSSYISAVTGMRVASSNDGTNWTIQGSYMGSMPGGTAANPELRNVSFYAPVQARYFRFTLTAYGQYAAGFGELNAFE</sequence>
<evidence type="ECO:0000259" key="1">
    <source>
        <dbReference type="PROSITE" id="PS50022"/>
    </source>
</evidence>
<dbReference type="PROSITE" id="PS51257">
    <property type="entry name" value="PROKAR_LIPOPROTEIN"/>
    <property type="match status" value="1"/>
</dbReference>
<proteinExistence type="predicted"/>
<comment type="caution">
    <text evidence="2">The sequence shown here is derived from an EMBL/GenBank/DDBJ whole genome shotgun (WGS) entry which is preliminary data.</text>
</comment>
<dbReference type="Proteomes" id="UP001597545">
    <property type="component" value="Unassembled WGS sequence"/>
</dbReference>
<dbReference type="Gene3D" id="2.60.120.260">
    <property type="entry name" value="Galactose-binding domain-like"/>
    <property type="match status" value="1"/>
</dbReference>
<evidence type="ECO:0000313" key="2">
    <source>
        <dbReference type="EMBL" id="MFD2547249.1"/>
    </source>
</evidence>
<protein>
    <submittedName>
        <fullName evidence="2">BT_3987 domain-containing protein</fullName>
    </submittedName>
</protein>
<dbReference type="SUPFAM" id="SSF49785">
    <property type="entry name" value="Galactose-binding domain-like"/>
    <property type="match status" value="1"/>
</dbReference>
<gene>
    <name evidence="2" type="ORF">ACFSR5_06260</name>
</gene>
<name>A0ABW5KEN1_9SPHI</name>
<accession>A0ABW5KEN1</accession>
<dbReference type="EMBL" id="JBHULR010000003">
    <property type="protein sequence ID" value="MFD2547249.1"/>
    <property type="molecule type" value="Genomic_DNA"/>
</dbReference>
<dbReference type="Pfam" id="PF08522">
    <property type="entry name" value="BT_3987-like_N"/>
    <property type="match status" value="2"/>
</dbReference>
<feature type="domain" description="F5/8 type C" evidence="1">
    <location>
        <begin position="326"/>
        <end position="482"/>
    </location>
</feature>
<keyword evidence="3" id="KW-1185">Reference proteome</keyword>
<dbReference type="InterPro" id="IPR000421">
    <property type="entry name" value="FA58C"/>
</dbReference>
<reference evidence="3" key="1">
    <citation type="journal article" date="2019" name="Int. J. Syst. Evol. Microbiol.">
        <title>The Global Catalogue of Microorganisms (GCM) 10K type strain sequencing project: providing services to taxonomists for standard genome sequencing and annotation.</title>
        <authorList>
            <consortium name="The Broad Institute Genomics Platform"/>
            <consortium name="The Broad Institute Genome Sequencing Center for Infectious Disease"/>
            <person name="Wu L."/>
            <person name="Ma J."/>
        </authorList>
    </citation>
    <scope>NUCLEOTIDE SEQUENCE [LARGE SCALE GENOMIC DNA]</scope>
    <source>
        <strain evidence="3">KCTC 42662</strain>
    </source>
</reference>
<evidence type="ECO:0000313" key="3">
    <source>
        <dbReference type="Proteomes" id="UP001597545"/>
    </source>
</evidence>